<sequence length="111" mass="12216">MSGVYMSVAEQLESLLQAGLNVQHIQLENESHMHSGPATESHFKLVLVSPDFEGKRLVQRHQQVYGLVAELMQNPIHALALHLHTPEEWVARNGEVPLSPTCKGGSKADQG</sequence>
<dbReference type="InterPro" id="IPR002634">
    <property type="entry name" value="BolA"/>
</dbReference>
<evidence type="ECO:0000313" key="4">
    <source>
        <dbReference type="Proteomes" id="UP001499915"/>
    </source>
</evidence>
<dbReference type="EMBL" id="BAAAET010000002">
    <property type="protein sequence ID" value="GAA0693626.1"/>
    <property type="molecule type" value="Genomic_DNA"/>
</dbReference>
<dbReference type="InterPro" id="IPR036065">
    <property type="entry name" value="BolA-like_sf"/>
</dbReference>
<evidence type="ECO:0000313" key="3">
    <source>
        <dbReference type="EMBL" id="GAA0693626.1"/>
    </source>
</evidence>
<dbReference type="Proteomes" id="UP001499915">
    <property type="component" value="Unassembled WGS sequence"/>
</dbReference>
<keyword evidence="4" id="KW-1185">Reference proteome</keyword>
<gene>
    <name evidence="3" type="ORF">GCM10009104_21250</name>
</gene>
<comment type="caution">
    <text evidence="3">The sequence shown here is derived from an EMBL/GenBank/DDBJ whole genome shotgun (WGS) entry which is preliminary data.</text>
</comment>
<accession>A0ABP3T9U7</accession>
<dbReference type="PIRSF" id="PIRSF003113">
    <property type="entry name" value="BolA"/>
    <property type="match status" value="1"/>
</dbReference>
<organism evidence="3 4">
    <name type="scientific">Marinobacterium maritimum</name>
    <dbReference type="NCBI Taxonomy" id="500162"/>
    <lineage>
        <taxon>Bacteria</taxon>
        <taxon>Pseudomonadati</taxon>
        <taxon>Pseudomonadota</taxon>
        <taxon>Gammaproteobacteria</taxon>
        <taxon>Oceanospirillales</taxon>
        <taxon>Oceanospirillaceae</taxon>
        <taxon>Marinobacterium</taxon>
    </lineage>
</organism>
<protein>
    <submittedName>
        <fullName evidence="3">BolA/IbaG family iron-sulfur metabolism protein</fullName>
    </submittedName>
</protein>
<dbReference type="Pfam" id="PF01722">
    <property type="entry name" value="BolA"/>
    <property type="match status" value="1"/>
</dbReference>
<dbReference type="PANTHER" id="PTHR46229">
    <property type="entry name" value="BOLA TRANSCRIPTION REGULATOR"/>
    <property type="match status" value="1"/>
</dbReference>
<dbReference type="Gene3D" id="3.10.20.90">
    <property type="entry name" value="Phosphatidylinositol 3-kinase Catalytic Subunit, Chain A, domain 1"/>
    <property type="match status" value="1"/>
</dbReference>
<dbReference type="PANTHER" id="PTHR46229:SF2">
    <property type="entry name" value="BOLA-LIKE PROTEIN 1"/>
    <property type="match status" value="1"/>
</dbReference>
<comment type="similarity">
    <text evidence="1 2">Belongs to the BolA/IbaG family.</text>
</comment>
<reference evidence="4" key="1">
    <citation type="journal article" date="2019" name="Int. J. Syst. Evol. Microbiol.">
        <title>The Global Catalogue of Microorganisms (GCM) 10K type strain sequencing project: providing services to taxonomists for standard genome sequencing and annotation.</title>
        <authorList>
            <consortium name="The Broad Institute Genomics Platform"/>
            <consortium name="The Broad Institute Genome Sequencing Center for Infectious Disease"/>
            <person name="Wu L."/>
            <person name="Ma J."/>
        </authorList>
    </citation>
    <scope>NUCLEOTIDE SEQUENCE [LARGE SCALE GENOMIC DNA]</scope>
    <source>
        <strain evidence="4">JCM 15134</strain>
    </source>
</reference>
<proteinExistence type="inferred from homology"/>
<dbReference type="InterPro" id="IPR050961">
    <property type="entry name" value="BolA/IbaG_stress_morph_reg"/>
</dbReference>
<name>A0ABP3T9U7_9GAMM</name>
<evidence type="ECO:0000256" key="2">
    <source>
        <dbReference type="RuleBase" id="RU003860"/>
    </source>
</evidence>
<evidence type="ECO:0000256" key="1">
    <source>
        <dbReference type="ARBA" id="ARBA00005578"/>
    </source>
</evidence>
<dbReference type="SUPFAM" id="SSF82657">
    <property type="entry name" value="BolA-like"/>
    <property type="match status" value="1"/>
</dbReference>